<dbReference type="AlphaFoldDB" id="D3Q2Q6"/>
<sequence length="155" mass="16424">MEPKKPSKGLAVAAMVIGAFMCLIALWQFTKVVNAASYLMGIGSPVTVTVTGSSSGDEPMGQGYYESDGDRVDVWLAETDDRELVNTLLPVIPNSFVGEIVHNDKGTASSDLLGLISIAFFGTVGPLAVRGAWRNLKGKPPASLPFKPKRANASR</sequence>
<gene>
    <name evidence="2" type="ordered locus">Snas_6184</name>
</gene>
<evidence type="ECO:0000313" key="3">
    <source>
        <dbReference type="Proteomes" id="UP000000844"/>
    </source>
</evidence>
<reference evidence="2 3" key="1">
    <citation type="journal article" date="2009" name="Stand. Genomic Sci.">
        <title>Complete genome sequence of Stackebrandtia nassauensis type strain (LLR-40K-21).</title>
        <authorList>
            <person name="Munk C."/>
            <person name="Lapidus A."/>
            <person name="Copeland A."/>
            <person name="Jando M."/>
            <person name="Mayilraj S."/>
            <person name="Glavina Del Rio T."/>
            <person name="Nolan M."/>
            <person name="Chen F."/>
            <person name="Lucas S."/>
            <person name="Tice H."/>
            <person name="Cheng J.F."/>
            <person name="Han C."/>
            <person name="Detter J.C."/>
            <person name="Bruce D."/>
            <person name="Goodwin L."/>
            <person name="Chain P."/>
            <person name="Pitluck S."/>
            <person name="Goker M."/>
            <person name="Ovchinikova G."/>
            <person name="Pati A."/>
            <person name="Ivanova N."/>
            <person name="Mavromatis K."/>
            <person name="Chen A."/>
            <person name="Palaniappan K."/>
            <person name="Land M."/>
            <person name="Hauser L."/>
            <person name="Chang Y.J."/>
            <person name="Jeffries C.D."/>
            <person name="Bristow J."/>
            <person name="Eisen J.A."/>
            <person name="Markowitz V."/>
            <person name="Hugenholtz P."/>
            <person name="Kyrpides N.C."/>
            <person name="Klenk H.P."/>
        </authorList>
    </citation>
    <scope>NUCLEOTIDE SEQUENCE [LARGE SCALE GENOMIC DNA]</scope>
    <source>
        <strain evidence="3">DSM 44728 / CIP 108903 / NRRL B-16338 / NBRC 102104 / LLR-40K-21</strain>
    </source>
</reference>
<dbReference type="Proteomes" id="UP000000844">
    <property type="component" value="Chromosome"/>
</dbReference>
<dbReference type="EMBL" id="CP001778">
    <property type="protein sequence ID" value="ADD45807.1"/>
    <property type="molecule type" value="Genomic_DNA"/>
</dbReference>
<evidence type="ECO:0000256" key="1">
    <source>
        <dbReference type="SAM" id="Phobius"/>
    </source>
</evidence>
<accession>D3Q2Q6</accession>
<dbReference type="HOGENOM" id="CLU_1694453_0_0_11"/>
<evidence type="ECO:0000313" key="2">
    <source>
        <dbReference type="EMBL" id="ADD45807.1"/>
    </source>
</evidence>
<proteinExistence type="predicted"/>
<keyword evidence="1" id="KW-0812">Transmembrane</keyword>
<organism evidence="2 3">
    <name type="scientific">Stackebrandtia nassauensis (strain DSM 44728 / CIP 108903 / NRRL B-16338 / NBRC 102104 / LLR-40K-21)</name>
    <dbReference type="NCBI Taxonomy" id="446470"/>
    <lineage>
        <taxon>Bacteria</taxon>
        <taxon>Bacillati</taxon>
        <taxon>Actinomycetota</taxon>
        <taxon>Actinomycetes</taxon>
        <taxon>Glycomycetales</taxon>
        <taxon>Glycomycetaceae</taxon>
        <taxon>Stackebrandtia</taxon>
    </lineage>
</organism>
<protein>
    <submittedName>
        <fullName evidence="2">Uncharacterized protein</fullName>
    </submittedName>
</protein>
<feature type="transmembrane region" description="Helical" evidence="1">
    <location>
        <begin position="112"/>
        <end position="129"/>
    </location>
</feature>
<dbReference type="RefSeq" id="WP_013021378.1">
    <property type="nucleotide sequence ID" value="NC_013947.1"/>
</dbReference>
<name>D3Q2Q6_STANL</name>
<keyword evidence="1" id="KW-0472">Membrane</keyword>
<feature type="transmembrane region" description="Helical" evidence="1">
    <location>
        <begin position="12"/>
        <end position="30"/>
    </location>
</feature>
<keyword evidence="1" id="KW-1133">Transmembrane helix</keyword>
<keyword evidence="3" id="KW-1185">Reference proteome</keyword>
<dbReference type="KEGG" id="sna:Snas_6184"/>